<dbReference type="InterPro" id="IPR013785">
    <property type="entry name" value="Aldolase_TIM"/>
</dbReference>
<dbReference type="RefSeq" id="WP_237697859.1">
    <property type="nucleotide sequence ID" value="NZ_JAGYGP010000007.1"/>
</dbReference>
<keyword evidence="7 9" id="KW-0057">Aromatic amino acid biosynthesis</keyword>
<evidence type="ECO:0000259" key="10">
    <source>
        <dbReference type="Pfam" id="PF00697"/>
    </source>
</evidence>
<dbReference type="SUPFAM" id="SSF51366">
    <property type="entry name" value="Ribulose-phoshate binding barrel"/>
    <property type="match status" value="1"/>
</dbReference>
<dbReference type="EC" id="5.3.1.24" evidence="3 9"/>
<evidence type="ECO:0000256" key="5">
    <source>
        <dbReference type="ARBA" id="ARBA00022605"/>
    </source>
</evidence>
<comment type="similarity">
    <text evidence="9">Belongs to the TrpF family.</text>
</comment>
<proteinExistence type="inferred from homology"/>
<dbReference type="CDD" id="cd00405">
    <property type="entry name" value="PRAI"/>
    <property type="match status" value="1"/>
</dbReference>
<protein>
    <recommendedName>
        <fullName evidence="4 9">N-(5'-phosphoribosyl)anthranilate isomerase</fullName>
        <shortName evidence="9">PRAI</shortName>
        <ecNumber evidence="3 9">5.3.1.24</ecNumber>
    </recommendedName>
</protein>
<dbReference type="STRING" id="907931.GCA_000165675_01742"/>
<dbReference type="GO" id="GO:0004640">
    <property type="term" value="F:phosphoribosylanthranilate isomerase activity"/>
    <property type="evidence" value="ECO:0007669"/>
    <property type="project" value="UniProtKB-UniRule"/>
</dbReference>
<keyword evidence="6 9" id="KW-0822">Tryptophan biosynthesis</keyword>
<keyword evidence="12" id="KW-1185">Reference proteome</keyword>
<dbReference type="AlphaFoldDB" id="A0A4R5N9V4"/>
<comment type="caution">
    <text evidence="11">The sequence shown here is derived from an EMBL/GenBank/DDBJ whole genome shotgun (WGS) entry which is preliminary data.</text>
</comment>
<dbReference type="InterPro" id="IPR011060">
    <property type="entry name" value="RibuloseP-bd_barrel"/>
</dbReference>
<keyword evidence="8 9" id="KW-0413">Isomerase</keyword>
<dbReference type="EMBL" id="PUFI01000013">
    <property type="protein sequence ID" value="TDG68499.1"/>
    <property type="molecule type" value="Genomic_DNA"/>
</dbReference>
<gene>
    <name evidence="9" type="primary">trpF</name>
    <name evidence="11" type="ORF">C5L23_000101</name>
</gene>
<evidence type="ECO:0000313" key="11">
    <source>
        <dbReference type="EMBL" id="TDG68499.1"/>
    </source>
</evidence>
<dbReference type="HAMAP" id="MF_00135">
    <property type="entry name" value="PRAI"/>
    <property type="match status" value="1"/>
</dbReference>
<evidence type="ECO:0000256" key="9">
    <source>
        <dbReference type="HAMAP-Rule" id="MF_00135"/>
    </source>
</evidence>
<evidence type="ECO:0000256" key="2">
    <source>
        <dbReference type="ARBA" id="ARBA00004664"/>
    </source>
</evidence>
<sequence length="198" mass="22248">MMTKIKLCGNYRMEDVAYINTVMPDFMGVIFVPNRRRSIDATQALKMRQVLNPTIPMIGVFQNQSMDEILKLYHQGIIQGAQLHGQETEHEVQVLKQAGMLVINVVAITQLTQKSTADYILVDHADGGRGQTVDWYSIPQKRTRPLILAGGLTTENIQQAIQIVQPTVVDISSGSERDGMKNLQLMRQLVALTRNEDK</sequence>
<evidence type="ECO:0000256" key="6">
    <source>
        <dbReference type="ARBA" id="ARBA00022822"/>
    </source>
</evidence>
<dbReference type="Pfam" id="PF00697">
    <property type="entry name" value="PRAI"/>
    <property type="match status" value="1"/>
</dbReference>
<evidence type="ECO:0000256" key="1">
    <source>
        <dbReference type="ARBA" id="ARBA00001164"/>
    </source>
</evidence>
<dbReference type="GO" id="GO:0000162">
    <property type="term" value="P:L-tryptophan biosynthetic process"/>
    <property type="evidence" value="ECO:0007669"/>
    <property type="project" value="UniProtKB-UniRule"/>
</dbReference>
<evidence type="ECO:0000256" key="7">
    <source>
        <dbReference type="ARBA" id="ARBA00023141"/>
    </source>
</evidence>
<evidence type="ECO:0000256" key="4">
    <source>
        <dbReference type="ARBA" id="ARBA00022272"/>
    </source>
</evidence>
<name>A0A4R5N9V4_9LACO</name>
<dbReference type="Gene3D" id="3.20.20.70">
    <property type="entry name" value="Aldolase class I"/>
    <property type="match status" value="1"/>
</dbReference>
<feature type="domain" description="N-(5'phosphoribosyl) anthranilate isomerase (PRAI)" evidence="10">
    <location>
        <begin position="6"/>
        <end position="190"/>
    </location>
</feature>
<evidence type="ECO:0000256" key="3">
    <source>
        <dbReference type="ARBA" id="ARBA00012572"/>
    </source>
</evidence>
<keyword evidence="5 9" id="KW-0028">Amino-acid biosynthesis</keyword>
<dbReference type="PANTHER" id="PTHR42894">
    <property type="entry name" value="N-(5'-PHOSPHORIBOSYL)ANTHRANILATE ISOMERASE"/>
    <property type="match status" value="1"/>
</dbReference>
<reference evidence="11 12" key="1">
    <citation type="journal article" date="2019" name="Appl. Microbiol. Biotechnol.">
        <title>Uncovering carbohydrate metabolism through a genotype-phenotype association study of 56 lactic acid bacteria genomes.</title>
        <authorList>
            <person name="Buron-Moles G."/>
            <person name="Chailyan A."/>
            <person name="Dolejs I."/>
            <person name="Forster J."/>
            <person name="Miks M.H."/>
        </authorList>
    </citation>
    <scope>NUCLEOTIDE SEQUENCE [LARGE SCALE GENOMIC DNA]</scope>
    <source>
        <strain evidence="11 12">ATCC 700006</strain>
    </source>
</reference>
<comment type="pathway">
    <text evidence="2 9">Amino-acid biosynthesis; L-tryptophan biosynthesis; L-tryptophan from chorismate: step 3/5.</text>
</comment>
<dbReference type="Proteomes" id="UP000295681">
    <property type="component" value="Unassembled WGS sequence"/>
</dbReference>
<dbReference type="UniPathway" id="UPA00035">
    <property type="reaction ID" value="UER00042"/>
</dbReference>
<evidence type="ECO:0000256" key="8">
    <source>
        <dbReference type="ARBA" id="ARBA00023235"/>
    </source>
</evidence>
<organism evidence="11 12">
    <name type="scientific">Leuconostoc fallax</name>
    <dbReference type="NCBI Taxonomy" id="1251"/>
    <lineage>
        <taxon>Bacteria</taxon>
        <taxon>Bacillati</taxon>
        <taxon>Bacillota</taxon>
        <taxon>Bacilli</taxon>
        <taxon>Lactobacillales</taxon>
        <taxon>Lactobacillaceae</taxon>
        <taxon>Leuconostoc</taxon>
    </lineage>
</organism>
<dbReference type="InterPro" id="IPR044643">
    <property type="entry name" value="TrpF_fam"/>
</dbReference>
<accession>A0A4R5N9V4</accession>
<evidence type="ECO:0000313" key="12">
    <source>
        <dbReference type="Proteomes" id="UP000295681"/>
    </source>
</evidence>
<dbReference type="InterPro" id="IPR001240">
    <property type="entry name" value="PRAI_dom"/>
</dbReference>
<comment type="catalytic activity">
    <reaction evidence="1 9">
        <text>N-(5-phospho-beta-D-ribosyl)anthranilate = 1-(2-carboxyphenylamino)-1-deoxy-D-ribulose 5-phosphate</text>
        <dbReference type="Rhea" id="RHEA:21540"/>
        <dbReference type="ChEBI" id="CHEBI:18277"/>
        <dbReference type="ChEBI" id="CHEBI:58613"/>
        <dbReference type="EC" id="5.3.1.24"/>
    </reaction>
</comment>
<dbReference type="PANTHER" id="PTHR42894:SF1">
    <property type="entry name" value="N-(5'-PHOSPHORIBOSYL)ANTHRANILATE ISOMERASE"/>
    <property type="match status" value="1"/>
</dbReference>